<proteinExistence type="predicted"/>
<evidence type="ECO:0000313" key="2">
    <source>
        <dbReference type="Proteomes" id="UP000823749"/>
    </source>
</evidence>
<reference evidence="1" key="1">
    <citation type="submission" date="2020-08" db="EMBL/GenBank/DDBJ databases">
        <title>Plant Genome Project.</title>
        <authorList>
            <person name="Zhang R.-G."/>
        </authorList>
    </citation>
    <scope>NUCLEOTIDE SEQUENCE</scope>
    <source>
        <strain evidence="1">WSP0</strain>
        <tissue evidence="1">Leaf</tissue>
    </source>
</reference>
<dbReference type="PANTHER" id="PTHR33710:SF79">
    <property type="entry name" value="OS06G0205337 PROTEIN"/>
    <property type="match status" value="1"/>
</dbReference>
<dbReference type="Gene3D" id="3.60.10.10">
    <property type="entry name" value="Endonuclease/exonuclease/phosphatase"/>
    <property type="match status" value="1"/>
</dbReference>
<gene>
    <name evidence="1" type="ORF">RHGRI_030817</name>
</gene>
<dbReference type="InterPro" id="IPR036691">
    <property type="entry name" value="Endo/exonu/phosph_ase_sf"/>
</dbReference>
<sequence length="169" mass="18961">MNTASGRVNMLVGASSMNKGNAKAPYGKSKEGTFVIEPGLSNSNSCSPTASLWIWSFKGQAYTWSNNQGGVNNIRERLDRAVASVEWRNLFPLAQVFHELQLGSDHCPLIIHCCLPLKRVPYNFKFETMWNTSAECGEVIQEAWGIDQRGSDMFKLAQKLRKCRDMLKV</sequence>
<dbReference type="PANTHER" id="PTHR33710">
    <property type="entry name" value="BNAC02G09200D PROTEIN"/>
    <property type="match status" value="1"/>
</dbReference>
<keyword evidence="2" id="KW-1185">Reference proteome</keyword>
<dbReference type="Proteomes" id="UP000823749">
    <property type="component" value="Chromosome 11"/>
</dbReference>
<protein>
    <submittedName>
        <fullName evidence="1">Uncharacterized protein</fullName>
    </submittedName>
</protein>
<evidence type="ECO:0000313" key="1">
    <source>
        <dbReference type="EMBL" id="KAG5523942.1"/>
    </source>
</evidence>
<accession>A0AAV6I672</accession>
<dbReference type="SUPFAM" id="SSF56219">
    <property type="entry name" value="DNase I-like"/>
    <property type="match status" value="1"/>
</dbReference>
<name>A0AAV6I672_9ERIC</name>
<dbReference type="EMBL" id="JACTNZ010000011">
    <property type="protein sequence ID" value="KAG5523942.1"/>
    <property type="molecule type" value="Genomic_DNA"/>
</dbReference>
<dbReference type="AlphaFoldDB" id="A0AAV6I672"/>
<organism evidence="1 2">
    <name type="scientific">Rhododendron griersonianum</name>
    <dbReference type="NCBI Taxonomy" id="479676"/>
    <lineage>
        <taxon>Eukaryota</taxon>
        <taxon>Viridiplantae</taxon>
        <taxon>Streptophyta</taxon>
        <taxon>Embryophyta</taxon>
        <taxon>Tracheophyta</taxon>
        <taxon>Spermatophyta</taxon>
        <taxon>Magnoliopsida</taxon>
        <taxon>eudicotyledons</taxon>
        <taxon>Gunneridae</taxon>
        <taxon>Pentapetalae</taxon>
        <taxon>asterids</taxon>
        <taxon>Ericales</taxon>
        <taxon>Ericaceae</taxon>
        <taxon>Ericoideae</taxon>
        <taxon>Rhodoreae</taxon>
        <taxon>Rhododendron</taxon>
    </lineage>
</organism>
<comment type="caution">
    <text evidence="1">The sequence shown here is derived from an EMBL/GenBank/DDBJ whole genome shotgun (WGS) entry which is preliminary data.</text>
</comment>